<reference evidence="1 2" key="1">
    <citation type="journal article" date="2013" name="Genome Announc.">
        <title>Genome Sequence of the Extreme Obligate Alkaliphile Bacillus marmarensis Strain DSM 21297.</title>
        <authorList>
            <person name="Wernick D.G."/>
            <person name="Choi K.Y."/>
            <person name="Tat C.A."/>
            <person name="Lafontaine Rivera J.G."/>
            <person name="Liao J.C."/>
        </authorList>
    </citation>
    <scope>NUCLEOTIDE SEQUENCE [LARGE SCALE GENOMIC DNA]</scope>
    <source>
        <strain evidence="1 2">DSM 21297</strain>
    </source>
</reference>
<proteinExistence type="predicted"/>
<comment type="caution">
    <text evidence="1">The sequence shown here is derived from an EMBL/GenBank/DDBJ whole genome shotgun (WGS) entry which is preliminary data.</text>
</comment>
<dbReference type="AlphaFoldDB" id="U6SNI5"/>
<evidence type="ECO:0000313" key="1">
    <source>
        <dbReference type="EMBL" id="ERN52455.1"/>
    </source>
</evidence>
<protein>
    <recommendedName>
        <fullName evidence="3">DUF559 domain-containing protein</fullName>
    </recommendedName>
</protein>
<dbReference type="PATRIC" id="fig|1188261.3.peg.2634"/>
<accession>U6SNI5</accession>
<sequence length="134" mass="16001">MKCKQLFRLVYLSKRFPYIRLRQKRKASLILVQENENSCRTEGERILYEKLRESGYYPTPHYKMLGSTVNMALVPFRLALMERTSGVDEKKLVRSFKKKGWSVLFYEEDTMLSDTHNYLREIRQQARPTKNVSV</sequence>
<keyword evidence="2" id="KW-1185">Reference proteome</keyword>
<evidence type="ECO:0008006" key="3">
    <source>
        <dbReference type="Google" id="ProtNLM"/>
    </source>
</evidence>
<gene>
    <name evidence="1" type="ORF">A33I_15650</name>
</gene>
<name>U6SNI5_9BACI</name>
<dbReference type="RefSeq" id="WP_022628787.1">
    <property type="nucleotide sequence ID" value="NZ_ATAE01000035.1"/>
</dbReference>
<evidence type="ECO:0000313" key="2">
    <source>
        <dbReference type="Proteomes" id="UP000017170"/>
    </source>
</evidence>
<dbReference type="Proteomes" id="UP000017170">
    <property type="component" value="Unassembled WGS sequence"/>
</dbReference>
<organism evidence="1 2">
    <name type="scientific">Alkalihalophilus marmarensis DSM 21297</name>
    <dbReference type="NCBI Taxonomy" id="1188261"/>
    <lineage>
        <taxon>Bacteria</taxon>
        <taxon>Bacillati</taxon>
        <taxon>Bacillota</taxon>
        <taxon>Bacilli</taxon>
        <taxon>Bacillales</taxon>
        <taxon>Bacillaceae</taxon>
        <taxon>Alkalihalophilus</taxon>
    </lineage>
</organism>
<dbReference type="EMBL" id="ATAE01000035">
    <property type="protein sequence ID" value="ERN52455.1"/>
    <property type="molecule type" value="Genomic_DNA"/>
</dbReference>